<feature type="compositionally biased region" description="Low complexity" evidence="1">
    <location>
        <begin position="1533"/>
        <end position="1552"/>
    </location>
</feature>
<accession>A0A1I8FNP6</accession>
<name>A0A1I8FNP6_9PLAT</name>
<dbReference type="Proteomes" id="UP000095280">
    <property type="component" value="Unplaced"/>
</dbReference>
<evidence type="ECO:0000313" key="3">
    <source>
        <dbReference type="WBParaSite" id="maker-unitig_41233-snap-gene-0.2-mRNA-1"/>
    </source>
</evidence>
<feature type="compositionally biased region" description="Polar residues" evidence="1">
    <location>
        <begin position="1481"/>
        <end position="1490"/>
    </location>
</feature>
<dbReference type="WBParaSite" id="maker-unitig_41233-snap-gene-0.2-mRNA-1">
    <property type="protein sequence ID" value="maker-unitig_41233-snap-gene-0.2-mRNA-1"/>
    <property type="gene ID" value="maker-unitig_41233-snap-gene-0.2"/>
</dbReference>
<feature type="compositionally biased region" description="Basic and acidic residues" evidence="1">
    <location>
        <begin position="752"/>
        <end position="770"/>
    </location>
</feature>
<evidence type="ECO:0000256" key="1">
    <source>
        <dbReference type="SAM" id="MobiDB-lite"/>
    </source>
</evidence>
<reference evidence="3" key="1">
    <citation type="submission" date="2016-11" db="UniProtKB">
        <authorList>
            <consortium name="WormBaseParasite"/>
        </authorList>
    </citation>
    <scope>IDENTIFICATION</scope>
</reference>
<protein>
    <submittedName>
        <fullName evidence="3">Phosphodiesterase I</fullName>
    </submittedName>
</protein>
<sequence length="1635" mass="180441">VRLSLLTTEQAAAADGGTSRSMLHRSLQHQMAELDNLTTRLRRRLLNPNADNGDDDSHVDDSGGASVGRRLCLLLRRLRLLEFRRASLTAADDGGNSSSNPYTDWIRYPFGRRFRQSATAAAEISSEPAEIKSHRSTVEKICQLYWQRFVRRRLRLPTTIFDDDRRWRRRRLAVPVKPLNDISGMLARCNRTVGKSPTAEEEETEGSPVDRDRDDDAEMMMKNDLRMMMKKTQFRLRLRQWPGVRSRLEARILAASGQWTSVGPGRRLIWTGEPPSCLNSADCLLPSFFVDRLAICCLVLRHSRMVAENAWVAEPGPASQIAVSGFLANVTYFFFRARGSCLRSRSAGFQQLTRQKLPKAPSAGWNAVEPSVDETGWFQVAARLRLLIDAERACFHQSGWPGSTPYSRLGRHNSGEETALNVIAVVSDIVRRRRLVSRLAFATTALIFGAATAVSPITKQAPSGQRPSIRRIEQRASSSSSCPANPAVLSCSKLRLQSCGSRKFVDLVAQIVGIEPLTPLNNGPRQRGREHLLLTLNGCDASELHRETVHIGSTFCRLSAKTHKQLMFVPSRPGAKWKPQPRLQRGVVRVAAAAIDAANNYRLATTTGASRPGQSGMRCASAVRATLIRLLLPTTADRLVWLLCPNCPGQGLGGTEEFSLDPTANTFDNSQHPAEPPRCACLCLHLTDPEAELLAFVWDAEVCCFAKPVAYDNQEDYNSSNINAERLDLVCGGPATDGCWEAGPATEDLVERRAQQTEDSGRAAATDDLRGGPATEKSGKGGPRTEIWRRNPSNIGANNNGDTDFQESSPSNTAREFSRTRRPPPIRTISGVHRVNYPRPRPAPGGTAPPYKQRPVWPWPGLTPSVEIYSGAGAILLDRRATRLLLKIWVEGLCWSEWRLFCTGLERIRCYEMTGQLRCPALRQQPHRRQWCIAGQSRPATPATAWLLWKRGRTICVLRRTLGPPIWAECVSGLASRRPVGQLDSFGRRPLRALAAGSVNCIFLGGCPGRPGARPLDECRWRVGRRMRHPGHCRCYSSATHWVRRLGRLRHNLGLGISGPRSELFHKSPGRVLAFGATRDRQSLLCCRSLLTTVQAVTQLRIPPIPTTVAAGAARLPWPRWPGQPESCRAMTCARTVCCSKRHRHRRHQLAVGAIRTGQPACQHTSTRAVGKNRRRRCQNSPRGPDVRASAGRLDSLLLPRPLALMRNSDRSVCTALATPTGQRGATDWPASRAAVTRCPLSAEPRLLFGAAAARRPGAGWFIPMQRNCDCLNWLTSLSIWCRCRLLPILAFGLSGCRFRKAADQPAFVRSASLRPATSLCLGRDRQLRCLSSATALCPLAPRGPALPTRRRDGPPLAGRDRLAALGTHEGHVLVYGLPDCGQLAQLGPRRRCCSQQRWQCILSKRKLPECIIWAISCTPVYASPGKVLLANDRFLVSISLCYRTVPSANIFRLDAPTVYRKPPATAAEDAKQLPVEGDAGQQQTEPSTEASSKKSHRQSQSHAKADLENASIPPAAPADTDSQPVAEKKITQESQPPSTAPPASTALTPAQSRRRRRRQVSVSEAGDDRPNSLSNCPPANPRPWPVCSGFQFLLGLCQVSKARPVPSQPAAEDYLAMLQAGPRFRKRFRRLITE</sequence>
<evidence type="ECO:0000313" key="2">
    <source>
        <dbReference type="Proteomes" id="UP000095280"/>
    </source>
</evidence>
<keyword evidence="2" id="KW-1185">Reference proteome</keyword>
<feature type="region of interest" description="Disordered" evidence="1">
    <location>
        <begin position="752"/>
        <end position="852"/>
    </location>
</feature>
<feature type="region of interest" description="Disordered" evidence="1">
    <location>
        <begin position="192"/>
        <end position="214"/>
    </location>
</feature>
<feature type="region of interest" description="Disordered" evidence="1">
    <location>
        <begin position="1163"/>
        <end position="1189"/>
    </location>
</feature>
<proteinExistence type="predicted"/>
<feature type="compositionally biased region" description="Polar residues" evidence="1">
    <location>
        <begin position="791"/>
        <end position="815"/>
    </location>
</feature>
<feature type="region of interest" description="Disordered" evidence="1">
    <location>
        <begin position="1464"/>
        <end position="1582"/>
    </location>
</feature>
<feature type="region of interest" description="Disordered" evidence="1">
    <location>
        <begin position="459"/>
        <end position="479"/>
    </location>
</feature>
<organism evidence="2 3">
    <name type="scientific">Macrostomum lignano</name>
    <dbReference type="NCBI Taxonomy" id="282301"/>
    <lineage>
        <taxon>Eukaryota</taxon>
        <taxon>Metazoa</taxon>
        <taxon>Spiralia</taxon>
        <taxon>Lophotrochozoa</taxon>
        <taxon>Platyhelminthes</taxon>
        <taxon>Rhabditophora</taxon>
        <taxon>Macrostomorpha</taxon>
        <taxon>Macrostomida</taxon>
        <taxon>Macrostomidae</taxon>
        <taxon>Macrostomum</taxon>
    </lineage>
</organism>